<organism evidence="2 3">
    <name type="scientific">Aeromicrobium camelliae</name>
    <dbReference type="NCBI Taxonomy" id="1538144"/>
    <lineage>
        <taxon>Bacteria</taxon>
        <taxon>Bacillati</taxon>
        <taxon>Actinomycetota</taxon>
        <taxon>Actinomycetes</taxon>
        <taxon>Propionibacteriales</taxon>
        <taxon>Nocardioidaceae</taxon>
        <taxon>Aeromicrobium</taxon>
    </lineage>
</organism>
<name>A0A3N6W4C3_9ACTN</name>
<dbReference type="RefSeq" id="WP_124237752.1">
    <property type="nucleotide sequence ID" value="NZ_JBHUFI010000017.1"/>
</dbReference>
<accession>A0A3N6W4C3</accession>
<evidence type="ECO:0000313" key="3">
    <source>
        <dbReference type="Proteomes" id="UP000275225"/>
    </source>
</evidence>
<keyword evidence="3" id="KW-1185">Reference proteome</keyword>
<feature type="compositionally biased region" description="Basic and acidic residues" evidence="1">
    <location>
        <begin position="97"/>
        <end position="114"/>
    </location>
</feature>
<gene>
    <name evidence="2" type="ORF">EHW97_13780</name>
</gene>
<feature type="region of interest" description="Disordered" evidence="1">
    <location>
        <begin position="1"/>
        <end position="61"/>
    </location>
</feature>
<dbReference type="OrthoDB" id="3732531at2"/>
<comment type="caution">
    <text evidence="2">The sequence shown here is derived from an EMBL/GenBank/DDBJ whole genome shotgun (WGS) entry which is preliminary data.</text>
</comment>
<sequence length="136" mass="14876">MSQTPNSPEDPTPTAAKDDAGDDETRERASVAEEDEQSRLATHKDPTLHVEPETPAADGRARVEWVRPTDLAARAGGRVMERGHELNRQLMTAVREAGREQRDALRQRMADRSAEVSVTGPERAPGRAAGREGVSR</sequence>
<reference evidence="2 3" key="1">
    <citation type="submission" date="2018-11" db="EMBL/GenBank/DDBJ databases">
        <authorList>
            <person name="Li F."/>
        </authorList>
    </citation>
    <scope>NUCLEOTIDE SEQUENCE [LARGE SCALE GENOMIC DNA]</scope>
    <source>
        <strain evidence="2 3">YS17T</strain>
    </source>
</reference>
<feature type="compositionally biased region" description="Basic and acidic residues" evidence="1">
    <location>
        <begin position="16"/>
        <end position="31"/>
    </location>
</feature>
<feature type="region of interest" description="Disordered" evidence="1">
    <location>
        <begin position="97"/>
        <end position="136"/>
    </location>
</feature>
<protein>
    <submittedName>
        <fullName evidence="2">Uncharacterized protein</fullName>
    </submittedName>
</protein>
<proteinExistence type="predicted"/>
<evidence type="ECO:0000313" key="2">
    <source>
        <dbReference type="EMBL" id="RQN02320.1"/>
    </source>
</evidence>
<dbReference type="Proteomes" id="UP000275225">
    <property type="component" value="Unassembled WGS sequence"/>
</dbReference>
<dbReference type="EMBL" id="RQJX01000022">
    <property type="protein sequence ID" value="RQN02320.1"/>
    <property type="molecule type" value="Genomic_DNA"/>
</dbReference>
<evidence type="ECO:0000256" key="1">
    <source>
        <dbReference type="SAM" id="MobiDB-lite"/>
    </source>
</evidence>
<feature type="compositionally biased region" description="Basic and acidic residues" evidence="1">
    <location>
        <begin position="42"/>
        <end position="52"/>
    </location>
</feature>
<dbReference type="AlphaFoldDB" id="A0A3N6W4C3"/>